<dbReference type="InterPro" id="IPR016181">
    <property type="entry name" value="Acyl_CoA_acyltransferase"/>
</dbReference>
<reference evidence="2 3" key="1">
    <citation type="submission" date="2016-10" db="EMBL/GenBank/DDBJ databases">
        <authorList>
            <person name="de Groot N.N."/>
        </authorList>
    </citation>
    <scope>NUCLEOTIDE SEQUENCE [LARGE SCALE GENOMIC DNA]</scope>
    <source>
        <strain evidence="2 3">DSM 10495</strain>
    </source>
</reference>
<dbReference type="PANTHER" id="PTHR43617">
    <property type="entry name" value="L-AMINO ACID N-ACETYLTRANSFERASE"/>
    <property type="match status" value="1"/>
</dbReference>
<dbReference type="InterPro" id="IPR050276">
    <property type="entry name" value="MshD_Acetyltransferase"/>
</dbReference>
<name>A0A1H4PKZ0_9MICC</name>
<dbReference type="SUPFAM" id="SSF55729">
    <property type="entry name" value="Acyl-CoA N-acyltransferases (Nat)"/>
    <property type="match status" value="2"/>
</dbReference>
<evidence type="ECO:0000259" key="1">
    <source>
        <dbReference type="PROSITE" id="PS51186"/>
    </source>
</evidence>
<dbReference type="InterPro" id="IPR000182">
    <property type="entry name" value="GNAT_dom"/>
</dbReference>
<proteinExistence type="predicted"/>
<sequence length="323" mass="35973">MTEEFGGLLVRAPLRNDIPAWAELVARIAEAERHTWFEKVEDLETFYELHDAASDAVLAFDHDGVPRAHGRLTAVGDGAVVRTEGGVDPAWLRRGIGRHVLRWQQERAGRLAAERGLPGVALRAQHEDHVQGPARLFDSEGFEIVRWFNEMHRGLDGLPPARPITPGYELLEWTTDLDEQTRLLHNLAFAGHWGSAPRTEESWARRVGNPEVRRDWSFVVRETSTGSPVAYHLGSHDPEIERLHGRAEGYTELIGVHPGHRGRGLARHLLEEALRRYAADGMSTAALDMDSGNGTGALALYEGLGYRVVNRAPVWEKTIPATP</sequence>
<organism evidence="2 3">
    <name type="scientific">Arthrobacter woluwensis</name>
    <dbReference type="NCBI Taxonomy" id="156980"/>
    <lineage>
        <taxon>Bacteria</taxon>
        <taxon>Bacillati</taxon>
        <taxon>Actinomycetota</taxon>
        <taxon>Actinomycetes</taxon>
        <taxon>Micrococcales</taxon>
        <taxon>Micrococcaceae</taxon>
        <taxon>Arthrobacter</taxon>
    </lineage>
</organism>
<feature type="domain" description="N-acetyltransferase" evidence="1">
    <location>
        <begin position="8"/>
        <end position="165"/>
    </location>
</feature>
<keyword evidence="2" id="KW-0808">Transferase</keyword>
<dbReference type="Pfam" id="PF00583">
    <property type="entry name" value="Acetyltransf_1"/>
    <property type="match status" value="1"/>
</dbReference>
<dbReference type="AlphaFoldDB" id="A0A1H4PKZ0"/>
<dbReference type="Proteomes" id="UP000182652">
    <property type="component" value="Unassembled WGS sequence"/>
</dbReference>
<keyword evidence="3" id="KW-1185">Reference proteome</keyword>
<evidence type="ECO:0000313" key="2">
    <source>
        <dbReference type="EMBL" id="SEC07928.1"/>
    </source>
</evidence>
<dbReference type="Gene3D" id="3.40.630.30">
    <property type="match status" value="1"/>
</dbReference>
<evidence type="ECO:0000313" key="3">
    <source>
        <dbReference type="Proteomes" id="UP000182652"/>
    </source>
</evidence>
<dbReference type="GO" id="GO:0008999">
    <property type="term" value="F:protein-N-terminal-alanine acetyltransferase activity"/>
    <property type="evidence" value="ECO:0007669"/>
    <property type="project" value="TreeGrafter"/>
</dbReference>
<gene>
    <name evidence="2" type="ORF">SAMN04489745_2006</name>
</gene>
<protein>
    <submittedName>
        <fullName evidence="2">Acetyltransferase (GNAT) family protein</fullName>
    </submittedName>
</protein>
<dbReference type="EMBL" id="FNSN01000003">
    <property type="protein sequence ID" value="SEC07928.1"/>
    <property type="molecule type" value="Genomic_DNA"/>
</dbReference>
<dbReference type="CDD" id="cd04301">
    <property type="entry name" value="NAT_SF"/>
    <property type="match status" value="1"/>
</dbReference>
<feature type="domain" description="N-acetyltransferase" evidence="1">
    <location>
        <begin position="168"/>
        <end position="323"/>
    </location>
</feature>
<dbReference type="PANTHER" id="PTHR43617:SF20">
    <property type="entry name" value="N-ALPHA-ACETYLTRANSFERASE RIMI"/>
    <property type="match status" value="1"/>
</dbReference>
<dbReference type="RefSeq" id="WP_066212249.1">
    <property type="nucleotide sequence ID" value="NZ_FNSN01000003.1"/>
</dbReference>
<accession>A0A1H4PKZ0</accession>
<dbReference type="STRING" id="156980.SAMN04489745_2006"/>
<dbReference type="PROSITE" id="PS51186">
    <property type="entry name" value="GNAT"/>
    <property type="match status" value="2"/>
</dbReference>